<protein>
    <submittedName>
        <fullName evidence="2">Uncharacterized protein</fullName>
    </submittedName>
</protein>
<dbReference type="EMBL" id="CALYLO010000005">
    <property type="protein sequence ID" value="CAH8246858.1"/>
    <property type="molecule type" value="Genomic_DNA"/>
</dbReference>
<evidence type="ECO:0000313" key="2">
    <source>
        <dbReference type="EMBL" id="CAH8246858.1"/>
    </source>
</evidence>
<dbReference type="RefSeq" id="WP_213429992.1">
    <property type="nucleotide sequence ID" value="NZ_AP031286.1"/>
</dbReference>
<dbReference type="Proteomes" id="UP001154322">
    <property type="component" value="Unassembled WGS sequence"/>
</dbReference>
<organism evidence="2 4">
    <name type="scientific">Paenibacillus melissococcoides</name>
    <dbReference type="NCBI Taxonomy" id="2912268"/>
    <lineage>
        <taxon>Bacteria</taxon>
        <taxon>Bacillati</taxon>
        <taxon>Bacillota</taxon>
        <taxon>Bacilli</taxon>
        <taxon>Bacillales</taxon>
        <taxon>Paenibacillaceae</taxon>
        <taxon>Paenibacillus</taxon>
    </lineage>
</organism>
<sequence>MAKVYAPNQQYTGVSASVPFVNGVGETDNPHLLRWFEDRGYFIERSEPEKEPEGADDKTGEPPAETPEKEPEAPEKTNGKKPKGDK</sequence>
<name>A0ABN8U6V6_9BACL</name>
<keyword evidence="4" id="KW-1185">Reference proteome</keyword>
<reference evidence="2" key="1">
    <citation type="submission" date="2022-06" db="EMBL/GenBank/DDBJ databases">
        <authorList>
            <person name="Dietemann V."/>
            <person name="Ory F."/>
            <person name="Dainat B."/>
            <person name="Oberhansli S."/>
        </authorList>
    </citation>
    <scope>NUCLEOTIDE SEQUENCE</scope>
    <source>
        <strain evidence="2">Ena-SAMPLE-TAB-26-04-2022-14:26:32:270-5432</strain>
    </source>
</reference>
<proteinExistence type="predicted"/>
<evidence type="ECO:0000256" key="1">
    <source>
        <dbReference type="SAM" id="MobiDB-lite"/>
    </source>
</evidence>
<comment type="caution">
    <text evidence="2">The sequence shown here is derived from an EMBL/GenBank/DDBJ whole genome shotgun (WGS) entry which is preliminary data.</text>
</comment>
<gene>
    <name evidence="2" type="ORF">WJ0W_004090</name>
    <name evidence="3" type="ORF">WJ0W_006207</name>
</gene>
<accession>A0ABN8U6V6</accession>
<dbReference type="EMBL" id="CALYLO010000014">
    <property type="protein sequence ID" value="CAH8249020.1"/>
    <property type="molecule type" value="Genomic_DNA"/>
</dbReference>
<evidence type="ECO:0000313" key="3">
    <source>
        <dbReference type="EMBL" id="CAH8249020.1"/>
    </source>
</evidence>
<feature type="region of interest" description="Disordered" evidence="1">
    <location>
        <begin position="43"/>
        <end position="86"/>
    </location>
</feature>
<evidence type="ECO:0000313" key="4">
    <source>
        <dbReference type="Proteomes" id="UP001154322"/>
    </source>
</evidence>